<accession>A0AAN0SX14</accession>
<dbReference type="AlphaFoldDB" id="A0AAN0SX14"/>
<evidence type="ECO:0000313" key="2">
    <source>
        <dbReference type="Proteomes" id="UP000031861"/>
    </source>
</evidence>
<dbReference type="RefSeq" id="WP_000907107.1">
    <property type="nucleotide sequence ID" value="NZ_CP009641.1"/>
</dbReference>
<dbReference type="EMBL" id="CP009641">
    <property type="protein sequence ID" value="AJI11806.1"/>
    <property type="molecule type" value="Genomic_DNA"/>
</dbReference>
<protein>
    <submittedName>
        <fullName evidence="1">Helix-turn-helix domain protein</fullName>
    </submittedName>
</protein>
<evidence type="ECO:0000313" key="1">
    <source>
        <dbReference type="EMBL" id="AJI11806.1"/>
    </source>
</evidence>
<dbReference type="Proteomes" id="UP000031861">
    <property type="component" value="Chromosome"/>
</dbReference>
<reference evidence="1 2" key="1">
    <citation type="journal article" date="2015" name="Genome Announc.">
        <title>Complete genome sequences for 35 biothreat assay-relevant bacillus species.</title>
        <authorList>
            <person name="Johnson S.L."/>
            <person name="Daligault H.E."/>
            <person name="Davenport K.W."/>
            <person name="Jaissle J."/>
            <person name="Frey K.G."/>
            <person name="Ladner J.T."/>
            <person name="Broomall S.M."/>
            <person name="Bishop-Lilly K.A."/>
            <person name="Bruce D.C."/>
            <person name="Gibbons H.S."/>
            <person name="Coyne S.R."/>
            <person name="Lo C.C."/>
            <person name="Meincke L."/>
            <person name="Munk A.C."/>
            <person name="Koroleva G.I."/>
            <person name="Rosenzweig C.N."/>
            <person name="Palacios G.F."/>
            <person name="Redden C.L."/>
            <person name="Minogue T.D."/>
            <person name="Chain P.S."/>
        </authorList>
    </citation>
    <scope>NUCLEOTIDE SEQUENCE [LARGE SCALE GENOMIC DNA]</scope>
    <source>
        <strain evidence="1 2">03BB108</strain>
    </source>
</reference>
<sequence>MLIQITDTQDLQIKEAVISSEQFAERIGLNPSAPFFSKHLYTQTLKQLATANILDVWEANDTKLFLNQHEDSAYLAKHMSGKQIMDSCNISPQTLRKLCKTHNIPLHKFNTIYKDIFIPLEFIEKYITDDKYITGYDLLRISSIDKKSKKFFPRRALLSVINNIQKHNLNNLLGYEELTIPLYFKNIPQPQHHVFLRKKIINFFEQHVSINKVLNELSMRRSNLVTLLHHINIKIYTLYGSSHDGKFISKNDYHYLQTYRKGITSGGNGSYAQRNDKYIEYREKYYTKKQVMNYLSLSGDYINTVLDSYDIKPVEILEYKFNTDKTNFIYFFSKDEIHKLIEKQTLLKCQYKQEYYTIQEIKLLMDKDGSTTNFLYSYIPRNNIQPTECPSLLMGVLKRYNGSKNLFRKEDVHQYLLDRKNSKNLISIEMDDPFKEFIYKTETLLQISFSKKLIRTKDLWFQYVRKQLHATKNSNISIYINQLSKTSFHLADLLTKEIYNYSASSLNKLFFEENSNIPRTYQRILYHFCREVYTSIYEVTQKAPYTLDKLTNPNHFLNQRDVDLSRYTYEEYKDLYQFVNDLSIHKLTAIQDVESLLKGNKHCNYDSYWLYILIQLTNNWRHATVITQIPEVDLSNTSITDLDWLKQNNPSIDDANSIIFQVGRYVKKIHKTGADSIFRIADPLKIAFATAISICQLRVNAYHIVAPSSNQKNTSPKNIPKNVGALIWIKTRYIVQPRHTVHKVFFKYFKHEFKFSNRKMNRTLTTLIWSVLRSLNAAKVSRSHFNEDSTMHYIKLDEKQLTHLIEQIFERSSFGYITQLLTNKLFDGLNIEKNVETQKMLELTKKFGDVQKIEVSSGLIDRLATEQWEVIDLINGLKKEEIQHLLSEAMANTLYSKQEYYQCVFSRCKYDDITSNRDCTCCPFSIVNVYALSNLMNTYLKGIHHIISHFDSAKEGEKKKMANHFYLLWLQVQSAKVQFGDLIYDFVEGGKEKFTLLSQQLPKTKKYLTDGIY</sequence>
<gene>
    <name evidence="1" type="ORF">AK40_3037</name>
</gene>
<proteinExistence type="predicted"/>
<name>A0AAN0SX14_BACCE</name>
<organism evidence="1 2">
    <name type="scientific">Bacillus cereus 03BB108</name>
    <dbReference type="NCBI Taxonomy" id="451709"/>
    <lineage>
        <taxon>Bacteria</taxon>
        <taxon>Bacillati</taxon>
        <taxon>Bacillota</taxon>
        <taxon>Bacilli</taxon>
        <taxon>Bacillales</taxon>
        <taxon>Bacillaceae</taxon>
        <taxon>Bacillus</taxon>
        <taxon>Bacillus cereus group</taxon>
    </lineage>
</organism>